<feature type="region of interest" description="Disordered" evidence="7">
    <location>
        <begin position="710"/>
        <end position="770"/>
    </location>
</feature>
<dbReference type="EMBL" id="LLZZ01000157">
    <property type="protein sequence ID" value="KTA97711.1"/>
    <property type="molecule type" value="Genomic_DNA"/>
</dbReference>
<keyword evidence="5 6" id="KW-0788">Thiol protease</keyword>
<proteinExistence type="inferred from homology"/>
<dbReference type="FunFam" id="3.90.70.10:FF:000131">
    <property type="entry name" value="Ubiquitin carboxyl-terminal hydrolase"/>
    <property type="match status" value="1"/>
</dbReference>
<dbReference type="InterPro" id="IPR028889">
    <property type="entry name" value="USP"/>
</dbReference>
<evidence type="ECO:0000313" key="10">
    <source>
        <dbReference type="Proteomes" id="UP000054886"/>
    </source>
</evidence>
<evidence type="ECO:0000256" key="3">
    <source>
        <dbReference type="ARBA" id="ARBA00022670"/>
    </source>
</evidence>
<evidence type="ECO:0000259" key="8">
    <source>
        <dbReference type="PROSITE" id="PS50235"/>
    </source>
</evidence>
<dbReference type="InterPro" id="IPR038765">
    <property type="entry name" value="Papain-like_cys_pep_sf"/>
</dbReference>
<accession>A0A0W0CMX1</accession>
<dbReference type="GO" id="GO:0005829">
    <property type="term" value="C:cytosol"/>
    <property type="evidence" value="ECO:0007669"/>
    <property type="project" value="TreeGrafter"/>
</dbReference>
<evidence type="ECO:0000256" key="1">
    <source>
        <dbReference type="ARBA" id="ARBA00000707"/>
    </source>
</evidence>
<gene>
    <name evidence="9" type="ORF">AO440_000133</name>
</gene>
<dbReference type="PROSITE" id="PS00973">
    <property type="entry name" value="USP_2"/>
    <property type="match status" value="1"/>
</dbReference>
<dbReference type="PROSITE" id="PS50235">
    <property type="entry name" value="USP_3"/>
    <property type="match status" value="1"/>
</dbReference>
<dbReference type="GO" id="GO:0006508">
    <property type="term" value="P:proteolysis"/>
    <property type="evidence" value="ECO:0007669"/>
    <property type="project" value="UniProtKB-KW"/>
</dbReference>
<name>A0A0W0CMX1_CANGB</name>
<feature type="compositionally biased region" description="Polar residues" evidence="7">
    <location>
        <begin position="33"/>
        <end position="65"/>
    </location>
</feature>
<evidence type="ECO:0000256" key="6">
    <source>
        <dbReference type="RuleBase" id="RU366025"/>
    </source>
</evidence>
<feature type="region of interest" description="Disordered" evidence="7">
    <location>
        <begin position="282"/>
        <end position="327"/>
    </location>
</feature>
<dbReference type="GO" id="GO:0004843">
    <property type="term" value="F:cysteine-type deubiquitinase activity"/>
    <property type="evidence" value="ECO:0007669"/>
    <property type="project" value="UniProtKB-UniRule"/>
</dbReference>
<feature type="compositionally biased region" description="Basic and acidic residues" evidence="7">
    <location>
        <begin position="66"/>
        <end position="82"/>
    </location>
</feature>
<evidence type="ECO:0000256" key="2">
    <source>
        <dbReference type="ARBA" id="ARBA00009085"/>
    </source>
</evidence>
<feature type="domain" description="USP" evidence="8">
    <location>
        <begin position="150"/>
        <end position="679"/>
    </location>
</feature>
<feature type="compositionally biased region" description="Basic and acidic residues" evidence="7">
    <location>
        <begin position="300"/>
        <end position="320"/>
    </location>
</feature>
<evidence type="ECO:0000313" key="9">
    <source>
        <dbReference type="EMBL" id="KTA97711.1"/>
    </source>
</evidence>
<dbReference type="InterPro" id="IPR050164">
    <property type="entry name" value="Peptidase_C19"/>
</dbReference>
<dbReference type="VEuPathDB" id="FungiDB:GVI51_A04323"/>
<organism evidence="9 10">
    <name type="scientific">Candida glabrata</name>
    <name type="common">Yeast</name>
    <name type="synonym">Torulopsis glabrata</name>
    <dbReference type="NCBI Taxonomy" id="5478"/>
    <lineage>
        <taxon>Eukaryota</taxon>
        <taxon>Fungi</taxon>
        <taxon>Dikarya</taxon>
        <taxon>Ascomycota</taxon>
        <taxon>Saccharomycotina</taxon>
        <taxon>Saccharomycetes</taxon>
        <taxon>Saccharomycetales</taxon>
        <taxon>Saccharomycetaceae</taxon>
        <taxon>Nakaseomyces</taxon>
    </lineage>
</organism>
<feature type="compositionally biased region" description="Basic and acidic residues" evidence="7">
    <location>
        <begin position="732"/>
        <end position="755"/>
    </location>
</feature>
<dbReference type="AlphaFoldDB" id="A0A0W0CMX1"/>
<dbReference type="VEuPathDB" id="FungiDB:B1J91_A04477g"/>
<evidence type="ECO:0000256" key="5">
    <source>
        <dbReference type="ARBA" id="ARBA00022807"/>
    </source>
</evidence>
<dbReference type="InterPro" id="IPR018200">
    <property type="entry name" value="USP_CS"/>
</dbReference>
<comment type="similarity">
    <text evidence="2 6">Belongs to the peptidase C19 family.</text>
</comment>
<comment type="catalytic activity">
    <reaction evidence="1 6">
        <text>Thiol-dependent hydrolysis of ester, thioester, amide, peptide and isopeptide bonds formed by the C-terminal Gly of ubiquitin (a 76-residue protein attached to proteins as an intracellular targeting signal).</text>
        <dbReference type="EC" id="3.4.19.12"/>
    </reaction>
</comment>
<feature type="compositionally biased region" description="Polar residues" evidence="7">
    <location>
        <begin position="282"/>
        <end position="299"/>
    </location>
</feature>
<feature type="compositionally biased region" description="Low complexity" evidence="7">
    <location>
        <begin position="15"/>
        <end position="24"/>
    </location>
</feature>
<dbReference type="GO" id="GO:0005634">
    <property type="term" value="C:nucleus"/>
    <property type="evidence" value="ECO:0007669"/>
    <property type="project" value="TreeGrafter"/>
</dbReference>
<dbReference type="PANTHER" id="PTHR24006:SF733">
    <property type="entry name" value="RE52890P"/>
    <property type="match status" value="1"/>
</dbReference>
<dbReference type="Gene3D" id="3.90.70.10">
    <property type="entry name" value="Cysteine proteinases"/>
    <property type="match status" value="2"/>
</dbReference>
<dbReference type="Proteomes" id="UP000054886">
    <property type="component" value="Unassembled WGS sequence"/>
</dbReference>
<sequence>MLKKWLPSSKKKQSSKGSAGGSSAPVTPLKGNNHLNVGNRKGSTPTITRSAPNNAMRSSPSLPESNNDRLRVNNNNDARKDSFGNAQGPNLKLNIVEPQDVGTQLQKLNGGFNTTNSSNESLPSEHLHNPILNTERTELTPYGDGSNKIFGYENFGNTCYCNSVLQCLYNLPEFRNDMLRYPLGQPKSGKSRKLEMPGLKPRMFLPEHFEPRPTQEVPKKSSSFIKSTFSAVTSSQSNLLEDKASQLTERPPPINLSTKSSTNSLNHDAVKMRSNSEINVGTTNASISNDIPNTEINDNGDSHRRESWVPRKHSTDHPDLTVEGQPNIDKHHSKRVIVGRNYPKLYSAENSDQILQNNIHLKSEHLTNEQRKKSALINGPIVNVDHQIDSSAESNLYNGLKDIFECITEHSYLTGVVTPSAFIEMLKRENVLFSSMMHQDAHEFLIFLLNEISDFLDKQSKNALNSKIYDSSQGRRNSGTVKNFVSDIFQGTLTNRIKCLTCDNTTARDEPFLDFPIEVQENVDIDIQEILESFHQKEMLHGPNKFYCDECCGLQEAERVVGLKQLPKTLALHLKRFKYSEQQNSNIKLFDKVSYPLDLKVSSTFNPSISKNYELSGIVVHMGGGPQHGHYISLCKNEKFGWLLFDDETVEAISEQAVLQYTGDKDTMTTAYVLFYQESQKEGISVDHDTNINKLIEYDDWLRTKPPTIIKEEEEEDTPSSGEVIETGRSVTNEDTKKNKTDVIIDKENDKEKKNKSSRRKSKLFSFMKG</sequence>
<keyword evidence="4 6" id="KW-0378">Hydrolase</keyword>
<dbReference type="Pfam" id="PF00443">
    <property type="entry name" value="UCH"/>
    <property type="match status" value="1"/>
</dbReference>
<keyword evidence="6" id="KW-0833">Ubl conjugation pathway</keyword>
<keyword evidence="3 6" id="KW-0645">Protease</keyword>
<dbReference type="SUPFAM" id="SSF54001">
    <property type="entry name" value="Cysteine proteinases"/>
    <property type="match status" value="1"/>
</dbReference>
<dbReference type="PANTHER" id="PTHR24006">
    <property type="entry name" value="UBIQUITIN CARBOXYL-TERMINAL HYDROLASE"/>
    <property type="match status" value="1"/>
</dbReference>
<evidence type="ECO:0000256" key="4">
    <source>
        <dbReference type="ARBA" id="ARBA00022801"/>
    </source>
</evidence>
<dbReference type="EC" id="3.4.19.12" evidence="6"/>
<reference evidence="9 10" key="1">
    <citation type="submission" date="2015-10" db="EMBL/GenBank/DDBJ databases">
        <title>Draft genomes sequences of Candida glabrata isolates 1A, 1B, 2A, 2B, 3A and 3B.</title>
        <authorList>
            <person name="Haavelsrud O.E."/>
            <person name="Gaustad P."/>
        </authorList>
    </citation>
    <scope>NUCLEOTIDE SEQUENCE [LARGE SCALE GENOMIC DNA]</scope>
    <source>
        <strain evidence="9">910700640</strain>
    </source>
</reference>
<evidence type="ECO:0000256" key="7">
    <source>
        <dbReference type="SAM" id="MobiDB-lite"/>
    </source>
</evidence>
<feature type="region of interest" description="Disordered" evidence="7">
    <location>
        <begin position="1"/>
        <end position="90"/>
    </location>
</feature>
<feature type="compositionally biased region" description="Basic residues" evidence="7">
    <location>
        <begin position="1"/>
        <end position="14"/>
    </location>
</feature>
<dbReference type="GO" id="GO:0016579">
    <property type="term" value="P:protein deubiquitination"/>
    <property type="evidence" value="ECO:0007669"/>
    <property type="project" value="InterPro"/>
</dbReference>
<protein>
    <recommendedName>
        <fullName evidence="6">Ubiquitin carboxyl-terminal hydrolase</fullName>
        <ecNumber evidence="6">3.4.19.12</ecNumber>
    </recommendedName>
</protein>
<dbReference type="InterPro" id="IPR001394">
    <property type="entry name" value="Peptidase_C19_UCH"/>
</dbReference>
<dbReference type="PROSITE" id="PS00972">
    <property type="entry name" value="USP_1"/>
    <property type="match status" value="1"/>
</dbReference>
<dbReference type="VEuPathDB" id="FungiDB:CAGL0A04477g"/>
<dbReference type="VEuPathDB" id="FungiDB:GWK60_A04367"/>
<comment type="caution">
    <text evidence="9">The sequence shown here is derived from an EMBL/GenBank/DDBJ whole genome shotgun (WGS) entry which is preliminary data.</text>
</comment>